<keyword evidence="5" id="KW-1185">Reference proteome</keyword>
<dbReference type="PANTHER" id="PTHR43802:SF1">
    <property type="entry name" value="IP11341P-RELATED"/>
    <property type="match status" value="1"/>
</dbReference>
<dbReference type="EMBL" id="CP138586">
    <property type="protein sequence ID" value="WPH02245.1"/>
    <property type="molecule type" value="Genomic_DNA"/>
</dbReference>
<accession>A0AAQ3M6I7</accession>
<dbReference type="GO" id="GO:0003824">
    <property type="term" value="F:catalytic activity"/>
    <property type="evidence" value="ECO:0007669"/>
    <property type="project" value="InterPro"/>
</dbReference>
<protein>
    <submittedName>
        <fullName evidence="4">Enoyl-CoA hydratase/isomerase</fullName>
    </submittedName>
</protein>
<dbReference type="InterPro" id="IPR001753">
    <property type="entry name" value="Enoyl-CoA_hydra/iso"/>
</dbReference>
<dbReference type="Proteomes" id="UP001303373">
    <property type="component" value="Chromosome 7"/>
</dbReference>
<dbReference type="Gene3D" id="3.90.226.10">
    <property type="entry name" value="2-enoyl-CoA Hydratase, Chain A, domain 1"/>
    <property type="match status" value="1"/>
</dbReference>
<evidence type="ECO:0000256" key="2">
    <source>
        <dbReference type="ARBA" id="ARBA00023026"/>
    </source>
</evidence>
<dbReference type="SUPFAM" id="SSF52096">
    <property type="entry name" value="ClpP/crotonase"/>
    <property type="match status" value="1"/>
</dbReference>
<dbReference type="PROSITE" id="PS00166">
    <property type="entry name" value="ENOYL_COA_HYDRATASE"/>
    <property type="match status" value="1"/>
</dbReference>
<dbReference type="AlphaFoldDB" id="A0AAQ3M6I7"/>
<dbReference type="PANTHER" id="PTHR43802">
    <property type="entry name" value="ENOYL-COA HYDRATASE"/>
    <property type="match status" value="1"/>
</dbReference>
<reference evidence="4 5" key="1">
    <citation type="submission" date="2023-11" db="EMBL/GenBank/DDBJ databases">
        <title>An acidophilic fungus is an integral part of prey digestion in a carnivorous sundew plant.</title>
        <authorList>
            <person name="Tsai I.J."/>
        </authorList>
    </citation>
    <scope>NUCLEOTIDE SEQUENCE [LARGE SCALE GENOMIC DNA]</scope>
    <source>
        <strain evidence="4">169a</strain>
    </source>
</reference>
<evidence type="ECO:0000256" key="3">
    <source>
        <dbReference type="RuleBase" id="RU003707"/>
    </source>
</evidence>
<dbReference type="Pfam" id="PF00378">
    <property type="entry name" value="ECH_1"/>
    <property type="match status" value="1"/>
</dbReference>
<sequence length="264" mass="28963">MTTVINIDKSLSPIYIVSINRPHRKNAVDRATAIALHDAFRQFDQDDTFSVAILQGLGNTFCAGADLKAMMQNGKRDEKTGNPMNEDMNEIAPMGCTRLQLSKPVIAAISGHAVAGGLELAIWCDLRVADSTAKFGVFCRMRGVPLIDGGTVRLPRLIGLSAASDMILTGREITADEAKQINLINYLTKSGAKNAAFDEALRVARLIASHPQTCLRNDRQSMLRNMNQHSELEMMAHEFKFGVDTLQAKGFGVDVQKFLDRSKL</sequence>
<dbReference type="InterPro" id="IPR029045">
    <property type="entry name" value="ClpP/crotonase-like_dom_sf"/>
</dbReference>
<dbReference type="NCBIfam" id="NF006108">
    <property type="entry name" value="PRK08259.1"/>
    <property type="match status" value="1"/>
</dbReference>
<evidence type="ECO:0000256" key="1">
    <source>
        <dbReference type="ARBA" id="ARBA00005254"/>
    </source>
</evidence>
<keyword evidence="2" id="KW-0843">Virulence</keyword>
<evidence type="ECO:0000313" key="5">
    <source>
        <dbReference type="Proteomes" id="UP001303373"/>
    </source>
</evidence>
<comment type="similarity">
    <text evidence="1 3">Belongs to the enoyl-CoA hydratase/isomerase family.</text>
</comment>
<gene>
    <name evidence="4" type="ORF">R9X50_00510100</name>
</gene>
<evidence type="ECO:0000313" key="4">
    <source>
        <dbReference type="EMBL" id="WPH02245.1"/>
    </source>
</evidence>
<dbReference type="InterPro" id="IPR018376">
    <property type="entry name" value="Enoyl-CoA_hyd/isom_CS"/>
</dbReference>
<dbReference type="CDD" id="cd06558">
    <property type="entry name" value="crotonase-like"/>
    <property type="match status" value="1"/>
</dbReference>
<organism evidence="4 5">
    <name type="scientific">Acrodontium crateriforme</name>
    <dbReference type="NCBI Taxonomy" id="150365"/>
    <lineage>
        <taxon>Eukaryota</taxon>
        <taxon>Fungi</taxon>
        <taxon>Dikarya</taxon>
        <taxon>Ascomycota</taxon>
        <taxon>Pezizomycotina</taxon>
        <taxon>Dothideomycetes</taxon>
        <taxon>Dothideomycetidae</taxon>
        <taxon>Mycosphaerellales</taxon>
        <taxon>Teratosphaeriaceae</taxon>
        <taxon>Acrodontium</taxon>
    </lineage>
</organism>
<name>A0AAQ3M6I7_9PEZI</name>
<dbReference type="Gene3D" id="1.10.287.2460">
    <property type="match status" value="1"/>
</dbReference>
<proteinExistence type="inferred from homology"/>